<evidence type="ECO:0000313" key="1">
    <source>
        <dbReference type="EMBL" id="CAB4001283.1"/>
    </source>
</evidence>
<protein>
    <submittedName>
        <fullName evidence="1">Uncharacterized protein</fullName>
    </submittedName>
</protein>
<gene>
    <name evidence="1" type="ORF">PACLA_8A085120</name>
</gene>
<dbReference type="Proteomes" id="UP001152795">
    <property type="component" value="Unassembled WGS sequence"/>
</dbReference>
<evidence type="ECO:0000313" key="2">
    <source>
        <dbReference type="Proteomes" id="UP001152795"/>
    </source>
</evidence>
<dbReference type="EMBL" id="CACRXK020004048">
    <property type="protein sequence ID" value="CAB4001283.1"/>
    <property type="molecule type" value="Genomic_DNA"/>
</dbReference>
<proteinExistence type="predicted"/>
<name>A0A6S7HDV9_PARCT</name>
<keyword evidence="2" id="KW-1185">Reference proteome</keyword>
<sequence>MAASRKATKNMHNAISSEQLPTKNLSIILSKDDRENKNVSTGTDQCMPGINISNNCISKLNNQNIEVTGLSKDSKLNPMRIKKLRLPVRSRYALFYNKSMLLTLLPLVAIYVTVTVNPVEYR</sequence>
<reference evidence="1" key="1">
    <citation type="submission" date="2020-04" db="EMBL/GenBank/DDBJ databases">
        <authorList>
            <person name="Alioto T."/>
            <person name="Alioto T."/>
            <person name="Gomez Garrido J."/>
        </authorList>
    </citation>
    <scope>NUCLEOTIDE SEQUENCE</scope>
    <source>
        <strain evidence="1">A484AB</strain>
    </source>
</reference>
<accession>A0A6S7HDV9</accession>
<comment type="caution">
    <text evidence="1">The sequence shown here is derived from an EMBL/GenBank/DDBJ whole genome shotgun (WGS) entry which is preliminary data.</text>
</comment>
<dbReference type="AlphaFoldDB" id="A0A6S7HDV9"/>
<organism evidence="1 2">
    <name type="scientific">Paramuricea clavata</name>
    <name type="common">Red gorgonian</name>
    <name type="synonym">Violescent sea-whip</name>
    <dbReference type="NCBI Taxonomy" id="317549"/>
    <lineage>
        <taxon>Eukaryota</taxon>
        <taxon>Metazoa</taxon>
        <taxon>Cnidaria</taxon>
        <taxon>Anthozoa</taxon>
        <taxon>Octocorallia</taxon>
        <taxon>Malacalcyonacea</taxon>
        <taxon>Plexauridae</taxon>
        <taxon>Paramuricea</taxon>
    </lineage>
</organism>